<reference evidence="3 4" key="1">
    <citation type="submission" date="2023-07" db="EMBL/GenBank/DDBJ databases">
        <title>Pathogens genome sequencing project 196.</title>
        <authorList>
            <person name="Cao X."/>
        </authorList>
    </citation>
    <scope>NUCLEOTIDE SEQUENCE [LARGE SCALE GENOMIC DNA]</scope>
    <source>
        <strain evidence="3 4">SM41</strain>
    </source>
</reference>
<keyword evidence="1" id="KW-0812">Transmembrane</keyword>
<organism evidence="3 4">
    <name type="scientific">Serratia marcescens</name>
    <dbReference type="NCBI Taxonomy" id="615"/>
    <lineage>
        <taxon>Bacteria</taxon>
        <taxon>Pseudomonadati</taxon>
        <taxon>Pseudomonadota</taxon>
        <taxon>Gammaproteobacteria</taxon>
        <taxon>Enterobacterales</taxon>
        <taxon>Yersiniaceae</taxon>
        <taxon>Serratia</taxon>
    </lineage>
</organism>
<evidence type="ECO:0000313" key="4">
    <source>
        <dbReference type="Proteomes" id="UP001234811"/>
    </source>
</evidence>
<dbReference type="AlphaFoldDB" id="A0ABD5BBZ3"/>
<feature type="transmembrane region" description="Helical" evidence="1">
    <location>
        <begin position="60"/>
        <end position="78"/>
    </location>
</feature>
<evidence type="ECO:0000259" key="2">
    <source>
        <dbReference type="Pfam" id="PF24801"/>
    </source>
</evidence>
<feature type="domain" description="Tip attachment protein J HDII-ins2" evidence="2">
    <location>
        <begin position="529"/>
        <end position="628"/>
    </location>
</feature>
<evidence type="ECO:0000313" key="3">
    <source>
        <dbReference type="EMBL" id="MDQ9554076.1"/>
    </source>
</evidence>
<name>A0ABD5BBZ3_SERMA</name>
<dbReference type="RefSeq" id="WP_154640624.1">
    <property type="nucleotide sequence ID" value="NZ_FCFV01000001.1"/>
</dbReference>
<dbReference type="EMBL" id="JAVIPQ010000013">
    <property type="protein sequence ID" value="MDQ9554076.1"/>
    <property type="molecule type" value="Genomic_DNA"/>
</dbReference>
<evidence type="ECO:0000256" key="1">
    <source>
        <dbReference type="SAM" id="Phobius"/>
    </source>
</evidence>
<gene>
    <name evidence="3" type="ORF">RF091_00765</name>
</gene>
<protein>
    <submittedName>
        <fullName evidence="3">Host specificity factor TipJ family phage tail protein</fullName>
    </submittedName>
</protein>
<comment type="caution">
    <text evidence="3">The sequence shown here is derived from an EMBL/GenBank/DDBJ whole genome shotgun (WGS) entry which is preliminary data.</text>
</comment>
<keyword evidence="1" id="KW-0472">Membrane</keyword>
<sequence>MTLHQWFVDNVDGYQNVMRHPVSVEVNGKGIPPEEWPLCYISAETDVRIFPIPYGTGLEIAAWAAVAVAVASAAYSLIMMSQMSKDGMGSASGGDSLDLSPAKANTAKLGDPIREVLGRDRVYPDYLVQPVSRFDSSNPQIYRTDMFLCVGVGTHAINQTTIKIGNTPVSSFGDDVSYTIYPPGASVASDHRTENWFASTEVGGTTSGTAGLDLASTGPDSVSITADALTISGNNVTVIGAVDDAGDAVIPDSWVVGTDLTIQVPDTFTVALEAGRNVIYGDFAELNPSVGLPVSMTWNGTRIDLFISAYDPGSPAVPGVGGNAASITASASPTTYDFSANPLSFTLTWAGVNYVISLTANYVTMSGLTDEMDDQLSGSGLEVVGIDTKVVIREKESPFSGNSIGFSVLPSVLFGSDPVIVAGTASTGGTPAVMEHIALSWGGVTGDPFIGLPNGSQRIAFGLRGYRYRITNIDGQTISVERLIENSDGSTTVDPSWPGFTGRTLLDFTVTGLSDSYDWMGPFLCCPENETTNQIELNFVYPQGLCDVGSKDGAIHWHDVAMTVQYRLSGSDDWISVQIKHGNNTVNEVGYTEAITFPTPGNYEVRIKRDTPVWGGTTRDSVQWQAMRAKLSARKTSYPNVTTIALTIRTGNRLAAQSDRRVNLVATRLYDGHASRSISGAFYHVLKDLGYADNQIDFATINALEANYWTPRGETFDWSAGSDNTSGLEVLQRIANAGMGYFLLSDGLASAGREGVKNWSGVISPQEQTEELQTAFKALSQDDYDGVDVTYINATTWAEETVQCRFSDNPTPQKVEDYTLDGVKDPDRAYRIGMRRLMKYRYQRLTHTTSTEMDALCYNYGDRIVLTDDIPGSKTISCLVVDEQHDANTVRIQVSEPLDWSFENPRCLIRFQDGSASPLLVPTRIDDYTLSLSNTGDIRIDEWIMNDSSVEPPRIVFCSSSRVGYDSIMDSIEPGSDGTCQINALQYTPLLYQYDDATYPGNTN</sequence>
<keyword evidence="1" id="KW-1133">Transmembrane helix</keyword>
<accession>A0ABD5BBZ3</accession>
<dbReference type="NCBIfam" id="NF040662">
    <property type="entry name" value="attach_TipJ_rel"/>
    <property type="match status" value="1"/>
</dbReference>
<proteinExistence type="predicted"/>
<dbReference type="Proteomes" id="UP001234811">
    <property type="component" value="Unassembled WGS sequence"/>
</dbReference>
<dbReference type="InterPro" id="IPR055385">
    <property type="entry name" value="GpJ_HDII-ins2"/>
</dbReference>
<dbReference type="Pfam" id="PF24801">
    <property type="entry name" value="FNIII-A_GpJ"/>
    <property type="match status" value="1"/>
</dbReference>